<dbReference type="EMBL" id="BAAAFG010000016">
    <property type="protein sequence ID" value="GAA0873099.1"/>
    <property type="molecule type" value="Genomic_DNA"/>
</dbReference>
<keyword evidence="4" id="KW-1185">Reference proteome</keyword>
<dbReference type="Gene3D" id="3.40.630.10">
    <property type="entry name" value="Zn peptidases"/>
    <property type="match status" value="1"/>
</dbReference>
<evidence type="ECO:0000256" key="2">
    <source>
        <dbReference type="SAM" id="SignalP"/>
    </source>
</evidence>
<reference evidence="3 4" key="1">
    <citation type="journal article" date="2019" name="Int. J. Syst. Evol. Microbiol.">
        <title>The Global Catalogue of Microorganisms (GCM) 10K type strain sequencing project: providing services to taxonomists for standard genome sequencing and annotation.</title>
        <authorList>
            <consortium name="The Broad Institute Genomics Platform"/>
            <consortium name="The Broad Institute Genome Sequencing Center for Infectious Disease"/>
            <person name="Wu L."/>
            <person name="Ma J."/>
        </authorList>
    </citation>
    <scope>NUCLEOTIDE SEQUENCE [LARGE SCALE GENOMIC DNA]</scope>
    <source>
        <strain evidence="3 4">JCM 16082</strain>
    </source>
</reference>
<evidence type="ECO:0000256" key="1">
    <source>
        <dbReference type="ARBA" id="ARBA00022801"/>
    </source>
</evidence>
<dbReference type="Gene3D" id="3.30.70.360">
    <property type="match status" value="1"/>
</dbReference>
<gene>
    <name evidence="3" type="ORF">GCM10009117_22460</name>
</gene>
<feature type="signal peptide" evidence="2">
    <location>
        <begin position="1"/>
        <end position="17"/>
    </location>
</feature>
<dbReference type="Proteomes" id="UP001500507">
    <property type="component" value="Unassembled WGS sequence"/>
</dbReference>
<organism evidence="3 4">
    <name type="scientific">Gangjinia marincola</name>
    <dbReference type="NCBI Taxonomy" id="578463"/>
    <lineage>
        <taxon>Bacteria</taxon>
        <taxon>Pseudomonadati</taxon>
        <taxon>Bacteroidota</taxon>
        <taxon>Flavobacteriia</taxon>
        <taxon>Flavobacteriales</taxon>
        <taxon>Flavobacteriaceae</taxon>
        <taxon>Gangjinia</taxon>
    </lineage>
</organism>
<dbReference type="NCBIfam" id="TIGR01891">
    <property type="entry name" value="amidohydrolases"/>
    <property type="match status" value="1"/>
</dbReference>
<evidence type="ECO:0000313" key="3">
    <source>
        <dbReference type="EMBL" id="GAA0873099.1"/>
    </source>
</evidence>
<dbReference type="InterPro" id="IPR002933">
    <property type="entry name" value="Peptidase_M20"/>
</dbReference>
<feature type="chain" id="PRO_5045749210" evidence="2">
    <location>
        <begin position="18"/>
        <end position="422"/>
    </location>
</feature>
<accession>A0ABN1MJ36</accession>
<dbReference type="Pfam" id="PF01546">
    <property type="entry name" value="Peptidase_M20"/>
    <property type="match status" value="1"/>
</dbReference>
<protein>
    <submittedName>
        <fullName evidence="3">M20 family metallopeptidase</fullName>
    </submittedName>
</protein>
<dbReference type="SUPFAM" id="SSF53187">
    <property type="entry name" value="Zn-dependent exopeptidases"/>
    <property type="match status" value="1"/>
</dbReference>
<dbReference type="PIRSF" id="PIRSF005962">
    <property type="entry name" value="Pept_M20D_amidohydro"/>
    <property type="match status" value="1"/>
</dbReference>
<dbReference type="RefSeq" id="WP_343767620.1">
    <property type="nucleotide sequence ID" value="NZ_BAAAFG010000016.1"/>
</dbReference>
<proteinExistence type="predicted"/>
<dbReference type="PANTHER" id="PTHR11014">
    <property type="entry name" value="PEPTIDASE M20 FAMILY MEMBER"/>
    <property type="match status" value="1"/>
</dbReference>
<sequence>MKHFFLLLAFLACTGYAQTPDARPTLDSAIEKQTAAFAEELIEIRRDFHRFPEIAGEEKRTAKIIAEYLINNGLEVHQNIGGYGVVGILNTGKPGKKIAWRADIDALPTELEDDPVEFKSQHPGVRHICGHDVHTTIAMGIAKNVAALKDQLSGTYYFVFQPAEENITGAKAMLEDGLLELIQPDEFYALHLTPFPTGVIATKPNELYAHYKKVVVTLNTTNPEGIEKAKEIIDSFDNVSSDQFGSPASFESERIGIFGYESIYSDYIFRESDFYVNESKDKATITSYFSFSHAKRLEQFKRELNERLQKNDLNTYTPSLEIIDQSYVLKNDPNVTKAAISYLGKDPQNFIELTGVFPGGRSDDFALFLDKVPGTYFFVGASDYEKGIISMPHDPNFQVDESVIGKATNVFTRFMAHRAGEE</sequence>
<keyword evidence="2" id="KW-0732">Signal</keyword>
<name>A0ABN1MJ36_9FLAO</name>
<dbReference type="PANTHER" id="PTHR11014:SF63">
    <property type="entry name" value="METALLOPEPTIDASE, PUTATIVE (AFU_ORTHOLOGUE AFUA_6G09600)-RELATED"/>
    <property type="match status" value="1"/>
</dbReference>
<evidence type="ECO:0000313" key="4">
    <source>
        <dbReference type="Proteomes" id="UP001500507"/>
    </source>
</evidence>
<keyword evidence="1" id="KW-0378">Hydrolase</keyword>
<dbReference type="InterPro" id="IPR017439">
    <property type="entry name" value="Amidohydrolase"/>
</dbReference>
<comment type="caution">
    <text evidence="3">The sequence shown here is derived from an EMBL/GenBank/DDBJ whole genome shotgun (WGS) entry which is preliminary data.</text>
</comment>